<evidence type="ECO:0000259" key="7">
    <source>
        <dbReference type="PROSITE" id="PS50950"/>
    </source>
</evidence>
<sequence>MNRVDERSGPASDNMWVPYPTSVVCSDHFTYDCFTRDPRAQQSCGFADFKKLRLEKTAVPTLFSRKEKDGKTSPFITSEPRPAFKKREKRRVLADGFAEYDKKISSNHSVDVSDTVIEEQENLSTDVDSSEEGHVQQTGFCDSTTQTVKTKQYVKGCQTTRTTVTQGTQTMMSTVSVGTMTDAVFVTPSLPCQTSKEWISPSSPLTECDTGGCADNISADGSDTETDDEWTPDHADFDNSDDDLNITLDDL</sequence>
<dbReference type="InterPro" id="IPR006612">
    <property type="entry name" value="THAP_Znf"/>
</dbReference>
<dbReference type="Proteomes" id="UP000242188">
    <property type="component" value="Unassembled WGS sequence"/>
</dbReference>
<keyword evidence="3" id="KW-0862">Zinc</keyword>
<dbReference type="GO" id="GO:0008270">
    <property type="term" value="F:zinc ion binding"/>
    <property type="evidence" value="ECO:0007669"/>
    <property type="project" value="UniProtKB-KW"/>
</dbReference>
<dbReference type="OrthoDB" id="6126851at2759"/>
<organism evidence="8 9">
    <name type="scientific">Mizuhopecten yessoensis</name>
    <name type="common">Japanese scallop</name>
    <name type="synonym">Patinopecten yessoensis</name>
    <dbReference type="NCBI Taxonomy" id="6573"/>
    <lineage>
        <taxon>Eukaryota</taxon>
        <taxon>Metazoa</taxon>
        <taxon>Spiralia</taxon>
        <taxon>Lophotrochozoa</taxon>
        <taxon>Mollusca</taxon>
        <taxon>Bivalvia</taxon>
        <taxon>Autobranchia</taxon>
        <taxon>Pteriomorphia</taxon>
        <taxon>Pectinida</taxon>
        <taxon>Pectinoidea</taxon>
        <taxon>Pectinidae</taxon>
        <taxon>Mizuhopecten</taxon>
    </lineage>
</organism>
<reference evidence="8 9" key="1">
    <citation type="journal article" date="2017" name="Nat. Ecol. Evol.">
        <title>Scallop genome provides insights into evolution of bilaterian karyotype and development.</title>
        <authorList>
            <person name="Wang S."/>
            <person name="Zhang J."/>
            <person name="Jiao W."/>
            <person name="Li J."/>
            <person name="Xun X."/>
            <person name="Sun Y."/>
            <person name="Guo X."/>
            <person name="Huan P."/>
            <person name="Dong B."/>
            <person name="Zhang L."/>
            <person name="Hu X."/>
            <person name="Sun X."/>
            <person name="Wang J."/>
            <person name="Zhao C."/>
            <person name="Wang Y."/>
            <person name="Wang D."/>
            <person name="Huang X."/>
            <person name="Wang R."/>
            <person name="Lv J."/>
            <person name="Li Y."/>
            <person name="Zhang Z."/>
            <person name="Liu B."/>
            <person name="Lu W."/>
            <person name="Hui Y."/>
            <person name="Liang J."/>
            <person name="Zhou Z."/>
            <person name="Hou R."/>
            <person name="Li X."/>
            <person name="Liu Y."/>
            <person name="Li H."/>
            <person name="Ning X."/>
            <person name="Lin Y."/>
            <person name="Zhao L."/>
            <person name="Xing Q."/>
            <person name="Dou J."/>
            <person name="Li Y."/>
            <person name="Mao J."/>
            <person name="Guo H."/>
            <person name="Dou H."/>
            <person name="Li T."/>
            <person name="Mu C."/>
            <person name="Jiang W."/>
            <person name="Fu Q."/>
            <person name="Fu X."/>
            <person name="Miao Y."/>
            <person name="Liu J."/>
            <person name="Yu Q."/>
            <person name="Li R."/>
            <person name="Liao H."/>
            <person name="Li X."/>
            <person name="Kong Y."/>
            <person name="Jiang Z."/>
            <person name="Chourrout D."/>
            <person name="Li R."/>
            <person name="Bao Z."/>
        </authorList>
    </citation>
    <scope>NUCLEOTIDE SEQUENCE [LARGE SCALE GENOMIC DNA]</scope>
    <source>
        <strain evidence="8 9">PY_sf001</strain>
    </source>
</reference>
<dbReference type="AlphaFoldDB" id="A0A210PSF4"/>
<evidence type="ECO:0000313" key="8">
    <source>
        <dbReference type="EMBL" id="OWF39411.1"/>
    </source>
</evidence>
<dbReference type="PANTHER" id="PTHR46927">
    <property type="entry name" value="AGAP005574-PA"/>
    <property type="match status" value="1"/>
</dbReference>
<dbReference type="Pfam" id="PF05485">
    <property type="entry name" value="THAP"/>
    <property type="match status" value="1"/>
</dbReference>
<dbReference type="EMBL" id="NEDP02005526">
    <property type="protein sequence ID" value="OWF39411.1"/>
    <property type="molecule type" value="Genomic_DNA"/>
</dbReference>
<evidence type="ECO:0000256" key="6">
    <source>
        <dbReference type="SAM" id="MobiDB-lite"/>
    </source>
</evidence>
<keyword evidence="2 5" id="KW-0863">Zinc-finger</keyword>
<evidence type="ECO:0000256" key="3">
    <source>
        <dbReference type="ARBA" id="ARBA00022833"/>
    </source>
</evidence>
<dbReference type="InterPro" id="IPR052224">
    <property type="entry name" value="THAP_domain_protein"/>
</dbReference>
<proteinExistence type="predicted"/>
<keyword evidence="9" id="KW-1185">Reference proteome</keyword>
<evidence type="ECO:0000256" key="1">
    <source>
        <dbReference type="ARBA" id="ARBA00022723"/>
    </source>
</evidence>
<feature type="domain" description="THAP-type" evidence="7">
    <location>
        <begin position="1"/>
        <end position="63"/>
    </location>
</feature>
<name>A0A210PSF4_MIZYE</name>
<evidence type="ECO:0000313" key="9">
    <source>
        <dbReference type="Proteomes" id="UP000242188"/>
    </source>
</evidence>
<feature type="region of interest" description="Disordered" evidence="6">
    <location>
        <begin position="197"/>
        <end position="251"/>
    </location>
</feature>
<protein>
    <recommendedName>
        <fullName evidence="7">THAP-type domain-containing protein</fullName>
    </recommendedName>
</protein>
<feature type="compositionally biased region" description="Acidic residues" evidence="6">
    <location>
        <begin position="238"/>
        <end position="251"/>
    </location>
</feature>
<dbReference type="PROSITE" id="PS50950">
    <property type="entry name" value="ZF_THAP"/>
    <property type="match status" value="1"/>
</dbReference>
<dbReference type="GO" id="GO:0003677">
    <property type="term" value="F:DNA binding"/>
    <property type="evidence" value="ECO:0007669"/>
    <property type="project" value="UniProtKB-UniRule"/>
</dbReference>
<comment type="caution">
    <text evidence="8">The sequence shown here is derived from an EMBL/GenBank/DDBJ whole genome shotgun (WGS) entry which is preliminary data.</text>
</comment>
<gene>
    <name evidence="8" type="ORF">KP79_PYT22953</name>
</gene>
<accession>A0A210PSF4</accession>
<keyword evidence="4 5" id="KW-0238">DNA-binding</keyword>
<dbReference type="SUPFAM" id="SSF57716">
    <property type="entry name" value="Glucocorticoid receptor-like (DNA-binding domain)"/>
    <property type="match status" value="1"/>
</dbReference>
<evidence type="ECO:0000256" key="2">
    <source>
        <dbReference type="ARBA" id="ARBA00022771"/>
    </source>
</evidence>
<keyword evidence="1" id="KW-0479">Metal-binding</keyword>
<evidence type="ECO:0000256" key="4">
    <source>
        <dbReference type="ARBA" id="ARBA00023125"/>
    </source>
</evidence>
<evidence type="ECO:0000256" key="5">
    <source>
        <dbReference type="PROSITE-ProRule" id="PRU00309"/>
    </source>
</evidence>
<dbReference type="PANTHER" id="PTHR46927:SF2">
    <property type="entry name" value="THAP DOMAIN-CONTAINING PROTEIN 8"/>
    <property type="match status" value="1"/>
</dbReference>